<comment type="similarity">
    <text evidence="1">Belongs to the peptidase M24B family.</text>
</comment>
<evidence type="ECO:0000256" key="1">
    <source>
        <dbReference type="ARBA" id="ARBA00008766"/>
    </source>
</evidence>
<dbReference type="InterPro" id="IPR050422">
    <property type="entry name" value="X-Pro_aminopeptidase_P"/>
</dbReference>
<dbReference type="OrthoDB" id="9806388at2"/>
<evidence type="ECO:0000313" key="8">
    <source>
        <dbReference type="Proteomes" id="UP000199144"/>
    </source>
</evidence>
<dbReference type="InterPro" id="IPR036005">
    <property type="entry name" value="Creatinase/aminopeptidase-like"/>
</dbReference>
<dbReference type="Pfam" id="PF16188">
    <property type="entry name" value="Peptidase_M24_C"/>
    <property type="match status" value="1"/>
</dbReference>
<dbReference type="Proteomes" id="UP000199144">
    <property type="component" value="Unassembled WGS sequence"/>
</dbReference>
<keyword evidence="8" id="KW-1185">Reference proteome</keyword>
<evidence type="ECO:0000313" key="7">
    <source>
        <dbReference type="EMBL" id="SFL94224.1"/>
    </source>
</evidence>
<dbReference type="CDD" id="cd01085">
    <property type="entry name" value="APP"/>
    <property type="match status" value="1"/>
</dbReference>
<sequence>MFQDFSVLARPEQGPARLDRLRQEMQAQGLQGYLVPRADAHQGEYVAPRDDRLAWLTGFTGSAGFCVVLMDQAGVFVDGRYRVQVREQVAGCFTPVDWPETKPGPWILQALGTGRVGFDPWLYTIGQIAELEEALAGSGITLVPGDNLIDQIWEDQPGPPMAPVAEQPLEFAGEAHSEKRARLASDLSAAGHRAAVITLPDSIAWLLNIRGRDIPRNPLAHGFAILHDDASVDLFMADEKLASVRGHLGAQVRVHAPDAFVPGLRALQGPVRLDKVSAPLAVHHALEGAGCEVAFGAEPCVLPKARKNAAEIAGMAEAHLRDGAAVVNFLSWFDRHAQGGISEIDVVTKLEECRRASNALLDISFDTIAGTGPHGAIMHYRVTNESNRELAPGDLLVLDSGGQYQDGTTDITRTLPVGEVGEEERRAFTRVLQGMIAMSRLRWPKGLAGSHIEAIGRMPLWMAGQDFDHGLGHGVGAYLCVHEGPQRLSRVSDVPLEPGMILSNEPGYYRNGAFGIRIENLIVVEQAAALPGGDDHRDMLCFRTLTYAPIDRHLIVVDMLSAEERVWIDRYHETCRQVIGPRLEPDARLWLDAATAAL</sequence>
<feature type="domain" description="Creatinase N-terminal" evidence="5">
    <location>
        <begin position="17"/>
        <end position="152"/>
    </location>
</feature>
<feature type="domain" description="Peptidase M24" evidence="4">
    <location>
        <begin position="314"/>
        <end position="525"/>
    </location>
</feature>
<reference evidence="7 8" key="1">
    <citation type="submission" date="2016-10" db="EMBL/GenBank/DDBJ databases">
        <authorList>
            <person name="de Groot N.N."/>
        </authorList>
    </citation>
    <scope>NUCLEOTIDE SEQUENCE [LARGE SCALE GENOMIC DNA]</scope>
    <source>
        <strain evidence="7 8">DSM 15283</strain>
    </source>
</reference>
<evidence type="ECO:0000259" key="5">
    <source>
        <dbReference type="Pfam" id="PF01321"/>
    </source>
</evidence>
<dbReference type="InterPro" id="IPR033740">
    <property type="entry name" value="Pept_M24B"/>
</dbReference>
<feature type="domain" description="Peptidase M24 C-terminal" evidence="6">
    <location>
        <begin position="539"/>
        <end position="597"/>
    </location>
</feature>
<dbReference type="InterPro" id="IPR029149">
    <property type="entry name" value="Creatin/AminoP/Spt16_N"/>
</dbReference>
<dbReference type="GO" id="GO:0070006">
    <property type="term" value="F:metalloaminopeptidase activity"/>
    <property type="evidence" value="ECO:0007669"/>
    <property type="project" value="InterPro"/>
</dbReference>
<dbReference type="STRING" id="254406.SAMN04488042_102223"/>
<dbReference type="GO" id="GO:0005737">
    <property type="term" value="C:cytoplasm"/>
    <property type="evidence" value="ECO:0007669"/>
    <property type="project" value="UniProtKB-ARBA"/>
</dbReference>
<dbReference type="RefSeq" id="WP_093093076.1">
    <property type="nucleotide sequence ID" value="NZ_FOTQ01000002.1"/>
</dbReference>
<proteinExistence type="inferred from homology"/>
<evidence type="ECO:0000259" key="6">
    <source>
        <dbReference type="Pfam" id="PF16188"/>
    </source>
</evidence>
<dbReference type="GO" id="GO:0046872">
    <property type="term" value="F:metal ion binding"/>
    <property type="evidence" value="ECO:0007669"/>
    <property type="project" value="UniProtKB-KW"/>
</dbReference>
<dbReference type="EMBL" id="FOTQ01000002">
    <property type="protein sequence ID" value="SFL94224.1"/>
    <property type="molecule type" value="Genomic_DNA"/>
</dbReference>
<dbReference type="Gene3D" id="3.90.230.10">
    <property type="entry name" value="Creatinase/methionine aminopeptidase superfamily"/>
    <property type="match status" value="1"/>
</dbReference>
<dbReference type="Pfam" id="PF01321">
    <property type="entry name" value="Creatinase_N"/>
    <property type="match status" value="1"/>
</dbReference>
<name>A0A1I4LT98_9RHOB</name>
<dbReference type="Pfam" id="PF00557">
    <property type="entry name" value="Peptidase_M24"/>
    <property type="match status" value="1"/>
</dbReference>
<keyword evidence="7" id="KW-0645">Protease</keyword>
<accession>A0A1I4LT98</accession>
<evidence type="ECO:0000259" key="4">
    <source>
        <dbReference type="Pfam" id="PF00557"/>
    </source>
</evidence>
<dbReference type="PANTHER" id="PTHR43763:SF6">
    <property type="entry name" value="XAA-PRO AMINOPEPTIDASE 1"/>
    <property type="match status" value="1"/>
</dbReference>
<dbReference type="SUPFAM" id="SSF55920">
    <property type="entry name" value="Creatinase/aminopeptidase"/>
    <property type="match status" value="1"/>
</dbReference>
<dbReference type="InterPro" id="IPR000587">
    <property type="entry name" value="Creatinase_N"/>
</dbReference>
<dbReference type="FunFam" id="3.90.230.10:FF:000009">
    <property type="entry name" value="xaa-Pro aminopeptidase 2"/>
    <property type="match status" value="1"/>
</dbReference>
<dbReference type="Pfam" id="PF16189">
    <property type="entry name" value="Creatinase_N_2"/>
    <property type="match status" value="1"/>
</dbReference>
<dbReference type="Gene3D" id="3.40.350.10">
    <property type="entry name" value="Creatinase/prolidase N-terminal domain"/>
    <property type="match status" value="2"/>
</dbReference>
<keyword evidence="2" id="KW-0479">Metal-binding</keyword>
<protein>
    <submittedName>
        <fullName evidence="7">Xaa-Pro aminopeptidase</fullName>
    </submittedName>
</protein>
<organism evidence="7 8">
    <name type="scientific">Shimia aestuarii</name>
    <dbReference type="NCBI Taxonomy" id="254406"/>
    <lineage>
        <taxon>Bacteria</taxon>
        <taxon>Pseudomonadati</taxon>
        <taxon>Pseudomonadota</taxon>
        <taxon>Alphaproteobacteria</taxon>
        <taxon>Rhodobacterales</taxon>
        <taxon>Roseobacteraceae</taxon>
    </lineage>
</organism>
<evidence type="ECO:0000256" key="3">
    <source>
        <dbReference type="ARBA" id="ARBA00022801"/>
    </source>
</evidence>
<keyword evidence="3" id="KW-0378">Hydrolase</keyword>
<dbReference type="InterPro" id="IPR032416">
    <property type="entry name" value="Peptidase_M24_C"/>
</dbReference>
<dbReference type="AlphaFoldDB" id="A0A1I4LT98"/>
<gene>
    <name evidence="7" type="ORF">SAMN04488042_102223</name>
</gene>
<dbReference type="SUPFAM" id="SSF53092">
    <property type="entry name" value="Creatinase/prolidase N-terminal domain"/>
    <property type="match status" value="1"/>
</dbReference>
<keyword evidence="7" id="KW-0031">Aminopeptidase</keyword>
<dbReference type="InterPro" id="IPR000994">
    <property type="entry name" value="Pept_M24"/>
</dbReference>
<evidence type="ECO:0000256" key="2">
    <source>
        <dbReference type="ARBA" id="ARBA00022723"/>
    </source>
</evidence>
<dbReference type="PANTHER" id="PTHR43763">
    <property type="entry name" value="XAA-PRO AMINOPEPTIDASE 1"/>
    <property type="match status" value="1"/>
</dbReference>